<dbReference type="InterPro" id="IPR001173">
    <property type="entry name" value="Glyco_trans_2-like"/>
</dbReference>
<dbReference type="EMBL" id="UINC01067626">
    <property type="protein sequence ID" value="SVB99466.1"/>
    <property type="molecule type" value="Genomic_DNA"/>
</dbReference>
<dbReference type="PANTHER" id="PTHR43685">
    <property type="entry name" value="GLYCOSYLTRANSFERASE"/>
    <property type="match status" value="1"/>
</dbReference>
<gene>
    <name evidence="2" type="ORF">METZ01_LOCUS252320</name>
</gene>
<proteinExistence type="predicted"/>
<sequence length="287" mass="31657">MHTSFLIPVYDTDAAVLRLCVNSALKAAGDQHEVVVVDDGSRRTETIDFLNRCEASGLDNLKILKNSENSGVSYSLNKAAAAATGDLYAPVDHDDMVVASGFAVMWTFQVYYGGMWAYSDELQINYKGIPIGPMYKPEYSPQLLRSVMYINHLQLIPNTLFESVGGYREGFEGSQDHDLALRMSEQKTPHHVRATAYLWRRGTSTLSVEDGRIGDLSIDASRRALEDHFERRGLVADVRPYFLEPAPGTEPQPTGTFVSQIIPSTMPKMSIVIPCKLGSTTVVGSDT</sequence>
<dbReference type="Pfam" id="PF00535">
    <property type="entry name" value="Glycos_transf_2"/>
    <property type="match status" value="1"/>
</dbReference>
<dbReference type="InterPro" id="IPR050834">
    <property type="entry name" value="Glycosyltransf_2"/>
</dbReference>
<reference evidence="2" key="1">
    <citation type="submission" date="2018-05" db="EMBL/GenBank/DDBJ databases">
        <authorList>
            <person name="Lanie J.A."/>
            <person name="Ng W.-L."/>
            <person name="Kazmierczak K.M."/>
            <person name="Andrzejewski T.M."/>
            <person name="Davidsen T.M."/>
            <person name="Wayne K.J."/>
            <person name="Tettelin H."/>
            <person name="Glass J.I."/>
            <person name="Rusch D."/>
            <person name="Podicherti R."/>
            <person name="Tsui H.-C.T."/>
            <person name="Winkler M.E."/>
        </authorList>
    </citation>
    <scope>NUCLEOTIDE SEQUENCE</scope>
</reference>
<accession>A0A382IIM4</accession>
<dbReference type="InterPro" id="IPR029044">
    <property type="entry name" value="Nucleotide-diphossugar_trans"/>
</dbReference>
<protein>
    <recommendedName>
        <fullName evidence="1">Glycosyltransferase 2-like domain-containing protein</fullName>
    </recommendedName>
</protein>
<dbReference type="SUPFAM" id="SSF53448">
    <property type="entry name" value="Nucleotide-diphospho-sugar transferases"/>
    <property type="match status" value="1"/>
</dbReference>
<dbReference type="PANTHER" id="PTHR43685:SF11">
    <property type="entry name" value="GLYCOSYLTRANSFERASE TAGX-RELATED"/>
    <property type="match status" value="1"/>
</dbReference>
<dbReference type="AlphaFoldDB" id="A0A382IIM4"/>
<evidence type="ECO:0000313" key="2">
    <source>
        <dbReference type="EMBL" id="SVB99466.1"/>
    </source>
</evidence>
<feature type="domain" description="Glycosyltransferase 2-like" evidence="1">
    <location>
        <begin position="4"/>
        <end position="97"/>
    </location>
</feature>
<dbReference type="Gene3D" id="3.90.550.10">
    <property type="entry name" value="Spore Coat Polysaccharide Biosynthesis Protein SpsA, Chain A"/>
    <property type="match status" value="1"/>
</dbReference>
<evidence type="ECO:0000259" key="1">
    <source>
        <dbReference type="Pfam" id="PF00535"/>
    </source>
</evidence>
<name>A0A382IIM4_9ZZZZ</name>
<organism evidence="2">
    <name type="scientific">marine metagenome</name>
    <dbReference type="NCBI Taxonomy" id="408172"/>
    <lineage>
        <taxon>unclassified sequences</taxon>
        <taxon>metagenomes</taxon>
        <taxon>ecological metagenomes</taxon>
    </lineage>
</organism>
<feature type="non-terminal residue" evidence="2">
    <location>
        <position position="287"/>
    </location>
</feature>